<sequence length="716" mass="77274">MTARDQAIEQLLSGLDPEQREAVTAPPGPVCILAGAGTGKTRAVTHRIAWRVLRGDMRGQHVTAVTFTARAAGEMRDRLRGLGVAGVNARTFHSAALRQLRYFGTRRFGGQLPELVDSTLKFTAIAAARAGLQTSRAKNFDLTTEIEWAASSLIGPDDYVSAIAALGRDAPAAPEDVAKVYAAYIEAKRRAGVMDFADVLAYTADLITDHAATADQIRSQYRFFVVDEYQDVTPLQQRLLDAWVGDRDDITVVGDASQTIYSFTGASSRNLLDFTRRYRNASLVRLVRDYRSTPQVVGLANQIIGESKGREAKMRLELVGQRPDGPAVTAEVFADEAEEADMIARRCSKFIADGLSPSEIAVLYRTNAQSQAYEEALASYGVPTVITGAARFFDRPEVRQAVVALRSAAKTEIGAMPLAEAVPAALEAVGWRADAAPSGGAQREAYEAVAAIAALAEQFLEHHRANPDEDGQPDPDLEAFCAELSRRAAEQHAPAVEGVTLASLHAAKGLEWDAVFLVGLADGTLPTTFARTETALEEERRLLYVGITRARERLQLSYGLARNAGGRERRLCRFLAPLGLGGFPRPSDPGAAAPKPRERKKAKVLDCSGCGKPLTDARDRKLGHCDDCPATMDEGLFERLREWRVSVAKQDGKPAFTVFTDVTLIAIAEQCPGSDTELAALHGIGKSKLDKYGPAVLHLVNGGEVTEAIAMCNSES</sequence>
<dbReference type="SUPFAM" id="SSF52540">
    <property type="entry name" value="P-loop containing nucleoside triphosphate hydrolases"/>
    <property type="match status" value="1"/>
</dbReference>
<dbReference type="InterPro" id="IPR010997">
    <property type="entry name" value="HRDC-like_sf"/>
</dbReference>
<dbReference type="SMART" id="SM00341">
    <property type="entry name" value="HRDC"/>
    <property type="match status" value="1"/>
</dbReference>
<evidence type="ECO:0000256" key="4">
    <source>
        <dbReference type="ARBA" id="ARBA00022806"/>
    </source>
</evidence>
<dbReference type="InterPro" id="IPR044876">
    <property type="entry name" value="HRDC_dom_sf"/>
</dbReference>
<proteinExistence type="inferred from homology"/>
<evidence type="ECO:0000256" key="9">
    <source>
        <dbReference type="ARBA" id="ARBA00048988"/>
    </source>
</evidence>
<dbReference type="RefSeq" id="WP_289959804.1">
    <property type="nucleotide sequence ID" value="NZ_JAUEMJ010000013.1"/>
</dbReference>
<dbReference type="PROSITE" id="PS51217">
    <property type="entry name" value="UVRD_HELICASE_CTER"/>
    <property type="match status" value="1"/>
</dbReference>
<evidence type="ECO:0000259" key="11">
    <source>
        <dbReference type="PROSITE" id="PS50967"/>
    </source>
</evidence>
<feature type="domain" description="UvrD-like helicase C-terminal" evidence="13">
    <location>
        <begin position="294"/>
        <end position="552"/>
    </location>
</feature>
<keyword evidence="3 10" id="KW-0378">Hydrolase</keyword>
<evidence type="ECO:0000256" key="8">
    <source>
        <dbReference type="ARBA" id="ARBA00034808"/>
    </source>
</evidence>
<dbReference type="PROSITE" id="PS51198">
    <property type="entry name" value="UVRD_HELICASE_ATP_BIND"/>
    <property type="match status" value="1"/>
</dbReference>
<dbReference type="Pfam" id="PF13361">
    <property type="entry name" value="UvrD_C"/>
    <property type="match status" value="2"/>
</dbReference>
<dbReference type="InterPro" id="IPR013986">
    <property type="entry name" value="DExx_box_DNA_helicase_dom_sf"/>
</dbReference>
<keyword evidence="6" id="KW-0413">Isomerase</keyword>
<comment type="catalytic activity">
    <reaction evidence="9">
        <text>ATP + H2O = ADP + phosphate + H(+)</text>
        <dbReference type="Rhea" id="RHEA:13065"/>
        <dbReference type="ChEBI" id="CHEBI:15377"/>
        <dbReference type="ChEBI" id="CHEBI:15378"/>
        <dbReference type="ChEBI" id="CHEBI:30616"/>
        <dbReference type="ChEBI" id="CHEBI:43474"/>
        <dbReference type="ChEBI" id="CHEBI:456216"/>
        <dbReference type="EC" id="5.6.2.4"/>
    </reaction>
</comment>
<keyword evidence="5 10" id="KW-0067">ATP-binding</keyword>
<dbReference type="PANTHER" id="PTHR11070">
    <property type="entry name" value="UVRD / RECB / PCRA DNA HELICASE FAMILY MEMBER"/>
    <property type="match status" value="1"/>
</dbReference>
<comment type="similarity">
    <text evidence="1">Belongs to the helicase family. UvrD subfamily.</text>
</comment>
<feature type="domain" description="HRDC" evidence="11">
    <location>
        <begin position="630"/>
        <end position="710"/>
    </location>
</feature>
<dbReference type="EC" id="5.6.2.4" evidence="8"/>
<dbReference type="GO" id="GO:0004386">
    <property type="term" value="F:helicase activity"/>
    <property type="evidence" value="ECO:0007669"/>
    <property type="project" value="UniProtKB-KW"/>
</dbReference>
<reference evidence="14" key="1">
    <citation type="submission" date="2023-06" db="EMBL/GenBank/DDBJ databases">
        <title>Gycomyces niveus sp.nov., a novel actinomycete isolated from soil in Shouguang.</title>
        <authorList>
            <person name="Yang X."/>
            <person name="Zhao J."/>
        </authorList>
    </citation>
    <scope>NUCLEOTIDE SEQUENCE</scope>
    <source>
        <strain evidence="14">NEAU C2</strain>
    </source>
</reference>
<dbReference type="Proteomes" id="UP001171902">
    <property type="component" value="Unassembled WGS sequence"/>
</dbReference>
<dbReference type="Pfam" id="PF00570">
    <property type="entry name" value="HRDC"/>
    <property type="match status" value="1"/>
</dbReference>
<dbReference type="CDD" id="cd17932">
    <property type="entry name" value="DEXQc_UvrD"/>
    <property type="match status" value="1"/>
</dbReference>
<name>A0ABT7YXM3_9ACTN</name>
<evidence type="ECO:0000256" key="6">
    <source>
        <dbReference type="ARBA" id="ARBA00023235"/>
    </source>
</evidence>
<dbReference type="CDD" id="cd18807">
    <property type="entry name" value="SF1_C_UvrD"/>
    <property type="match status" value="1"/>
</dbReference>
<dbReference type="InterPro" id="IPR002121">
    <property type="entry name" value="HRDC_dom"/>
</dbReference>
<dbReference type="EMBL" id="JAUEMJ010000013">
    <property type="protein sequence ID" value="MDN3243402.1"/>
    <property type="molecule type" value="Genomic_DNA"/>
</dbReference>
<accession>A0ABT7YXM3</accession>
<feature type="domain" description="UvrD-like helicase ATP-binding" evidence="12">
    <location>
        <begin position="13"/>
        <end position="293"/>
    </location>
</feature>
<evidence type="ECO:0000259" key="13">
    <source>
        <dbReference type="PROSITE" id="PS51217"/>
    </source>
</evidence>
<evidence type="ECO:0000313" key="15">
    <source>
        <dbReference type="Proteomes" id="UP001171902"/>
    </source>
</evidence>
<evidence type="ECO:0000256" key="10">
    <source>
        <dbReference type="PROSITE-ProRule" id="PRU00560"/>
    </source>
</evidence>
<dbReference type="Pfam" id="PF00580">
    <property type="entry name" value="UvrD-helicase"/>
    <property type="match status" value="1"/>
</dbReference>
<protein>
    <recommendedName>
        <fullName evidence="8">DNA 3'-5' helicase</fullName>
        <ecNumber evidence="8">5.6.2.4</ecNumber>
    </recommendedName>
</protein>
<dbReference type="PANTHER" id="PTHR11070:SF69">
    <property type="entry name" value="ATP-DEPENDENT DNA HELICASE UVRD2"/>
    <property type="match status" value="1"/>
</dbReference>
<evidence type="ECO:0000256" key="2">
    <source>
        <dbReference type="ARBA" id="ARBA00022741"/>
    </source>
</evidence>
<evidence type="ECO:0000256" key="5">
    <source>
        <dbReference type="ARBA" id="ARBA00022840"/>
    </source>
</evidence>
<dbReference type="Gene3D" id="1.10.150.80">
    <property type="entry name" value="HRDC domain"/>
    <property type="match status" value="1"/>
</dbReference>
<organism evidence="14 15">
    <name type="scientific">Glycomyces tritici</name>
    <dbReference type="NCBI Taxonomy" id="2665176"/>
    <lineage>
        <taxon>Bacteria</taxon>
        <taxon>Bacillati</taxon>
        <taxon>Actinomycetota</taxon>
        <taxon>Actinomycetes</taxon>
        <taxon>Glycomycetales</taxon>
        <taxon>Glycomycetaceae</taxon>
        <taxon>Glycomyces</taxon>
    </lineage>
</organism>
<dbReference type="Gene3D" id="1.10.486.10">
    <property type="entry name" value="PCRA, domain 4"/>
    <property type="match status" value="2"/>
</dbReference>
<dbReference type="InterPro" id="IPR014017">
    <property type="entry name" value="DNA_helicase_UvrD-like_C"/>
</dbReference>
<comment type="caution">
    <text evidence="14">The sequence shown here is derived from an EMBL/GenBank/DDBJ whole genome shotgun (WGS) entry which is preliminary data.</text>
</comment>
<evidence type="ECO:0000256" key="7">
    <source>
        <dbReference type="ARBA" id="ARBA00034617"/>
    </source>
</evidence>
<feature type="binding site" evidence="10">
    <location>
        <begin position="34"/>
        <end position="41"/>
    </location>
    <ligand>
        <name>ATP</name>
        <dbReference type="ChEBI" id="CHEBI:30616"/>
    </ligand>
</feature>
<dbReference type="PROSITE" id="PS50967">
    <property type="entry name" value="HRDC"/>
    <property type="match status" value="1"/>
</dbReference>
<keyword evidence="15" id="KW-1185">Reference proteome</keyword>
<evidence type="ECO:0000256" key="1">
    <source>
        <dbReference type="ARBA" id="ARBA00009922"/>
    </source>
</evidence>
<dbReference type="Gene3D" id="1.10.10.160">
    <property type="match status" value="1"/>
</dbReference>
<dbReference type="Gene3D" id="3.40.50.300">
    <property type="entry name" value="P-loop containing nucleotide triphosphate hydrolases"/>
    <property type="match status" value="3"/>
</dbReference>
<gene>
    <name evidence="14" type="ORF">QWI33_27050</name>
</gene>
<dbReference type="InterPro" id="IPR027417">
    <property type="entry name" value="P-loop_NTPase"/>
</dbReference>
<dbReference type="InterPro" id="IPR000212">
    <property type="entry name" value="DNA_helicase_UvrD/REP"/>
</dbReference>
<dbReference type="SUPFAM" id="SSF47819">
    <property type="entry name" value="HRDC-like"/>
    <property type="match status" value="1"/>
</dbReference>
<evidence type="ECO:0000256" key="3">
    <source>
        <dbReference type="ARBA" id="ARBA00022801"/>
    </source>
</evidence>
<comment type="catalytic activity">
    <reaction evidence="7">
        <text>Couples ATP hydrolysis with the unwinding of duplex DNA by translocating in the 3'-5' direction.</text>
        <dbReference type="EC" id="5.6.2.4"/>
    </reaction>
</comment>
<keyword evidence="2 10" id="KW-0547">Nucleotide-binding</keyword>
<keyword evidence="4 10" id="KW-0347">Helicase</keyword>
<evidence type="ECO:0000259" key="12">
    <source>
        <dbReference type="PROSITE" id="PS51198"/>
    </source>
</evidence>
<evidence type="ECO:0000313" key="14">
    <source>
        <dbReference type="EMBL" id="MDN3243402.1"/>
    </source>
</evidence>
<dbReference type="InterPro" id="IPR014016">
    <property type="entry name" value="UvrD-like_ATP-bd"/>
</dbReference>